<dbReference type="RefSeq" id="WP_413778361.1">
    <property type="nucleotide sequence ID" value="NZ_JAUOZS010000001.1"/>
</dbReference>
<dbReference type="InterPro" id="IPR044038">
    <property type="entry name" value="dATP/dGTP_diPOhydrolase_N"/>
</dbReference>
<organism evidence="2 3">
    <name type="scientific">Anaeroselena agilis</name>
    <dbReference type="NCBI Taxonomy" id="3063788"/>
    <lineage>
        <taxon>Bacteria</taxon>
        <taxon>Bacillati</taxon>
        <taxon>Bacillota</taxon>
        <taxon>Negativicutes</taxon>
        <taxon>Acetonemataceae</taxon>
        <taxon>Anaeroselena</taxon>
    </lineage>
</organism>
<sequence>MDIKDSGNRTKFDTGAVRDFHAGKGRYDLLPWDAIHELAIHCEQGAKKYGERNCEKGIPIHSLIDSAVRHLSCYLRGMKDEPHLRAALWNVAFAIWMEKNRPDMQDIPVRMPPGDNNNND</sequence>
<name>A0ABU3NSK5_9FIRM</name>
<evidence type="ECO:0000313" key="2">
    <source>
        <dbReference type="EMBL" id="MDT8899794.1"/>
    </source>
</evidence>
<dbReference type="Pfam" id="PF18909">
    <property type="entry name" value="dGTP_diPhyd_N"/>
    <property type="match status" value="1"/>
</dbReference>
<accession>A0ABU3NSK5</accession>
<protein>
    <submittedName>
        <fullName evidence="2">DUF5664 domain-containing protein</fullName>
    </submittedName>
</protein>
<dbReference type="EMBL" id="JAUOZS010000001">
    <property type="protein sequence ID" value="MDT8899794.1"/>
    <property type="molecule type" value="Genomic_DNA"/>
</dbReference>
<proteinExistence type="predicted"/>
<gene>
    <name evidence="2" type="ORF">Q4T40_00840</name>
</gene>
<evidence type="ECO:0000313" key="3">
    <source>
        <dbReference type="Proteomes" id="UP001254848"/>
    </source>
</evidence>
<keyword evidence="3" id="KW-1185">Reference proteome</keyword>
<evidence type="ECO:0000259" key="1">
    <source>
        <dbReference type="Pfam" id="PF18909"/>
    </source>
</evidence>
<reference evidence="2 3" key="1">
    <citation type="submission" date="2023-07" db="EMBL/GenBank/DDBJ databases">
        <title>The novel representative of Negativicutes class, Anaeroselena agilis gen. nov. sp. nov.</title>
        <authorList>
            <person name="Prokofeva M.I."/>
            <person name="Elcheninov A.G."/>
            <person name="Klyukina A."/>
            <person name="Kublanov I.V."/>
            <person name="Frolov E.N."/>
            <person name="Podosokorskaya O.A."/>
        </authorList>
    </citation>
    <scope>NUCLEOTIDE SEQUENCE [LARGE SCALE GENOMIC DNA]</scope>
    <source>
        <strain evidence="2 3">4137-cl</strain>
    </source>
</reference>
<dbReference type="Proteomes" id="UP001254848">
    <property type="component" value="Unassembled WGS sequence"/>
</dbReference>
<feature type="domain" description="dATP/dGTP diphosphohydrolase N-terminal" evidence="1">
    <location>
        <begin position="17"/>
        <end position="106"/>
    </location>
</feature>
<comment type="caution">
    <text evidence="2">The sequence shown here is derived from an EMBL/GenBank/DDBJ whole genome shotgun (WGS) entry which is preliminary data.</text>
</comment>